<dbReference type="InterPro" id="IPR020084">
    <property type="entry name" value="NUDIX_hydrolase_CS"/>
</dbReference>
<comment type="caution">
    <text evidence="5">The sequence shown here is derived from an EMBL/GenBank/DDBJ whole genome shotgun (WGS) entry which is preliminary data.</text>
</comment>
<dbReference type="PANTHER" id="PTHR43046:SF2">
    <property type="entry name" value="8-OXO-DGTP DIPHOSPHATASE-RELATED"/>
    <property type="match status" value="1"/>
</dbReference>
<dbReference type="GO" id="GO:0016787">
    <property type="term" value="F:hydrolase activity"/>
    <property type="evidence" value="ECO:0007669"/>
    <property type="project" value="UniProtKB-KW"/>
</dbReference>
<dbReference type="InterPro" id="IPR000086">
    <property type="entry name" value="NUDIX_hydrolase_dom"/>
</dbReference>
<evidence type="ECO:0000256" key="1">
    <source>
        <dbReference type="ARBA" id="ARBA00001946"/>
    </source>
</evidence>
<dbReference type="Gene3D" id="3.90.79.10">
    <property type="entry name" value="Nucleoside Triphosphate Pyrophosphohydrolase"/>
    <property type="match status" value="1"/>
</dbReference>
<evidence type="ECO:0000313" key="6">
    <source>
        <dbReference type="Proteomes" id="UP001174909"/>
    </source>
</evidence>
<dbReference type="SUPFAM" id="SSF55811">
    <property type="entry name" value="Nudix"/>
    <property type="match status" value="1"/>
</dbReference>
<accession>A0AA35SSB3</accession>
<comment type="cofactor">
    <cofactor evidence="1">
        <name>Mg(2+)</name>
        <dbReference type="ChEBI" id="CHEBI:18420"/>
    </cofactor>
</comment>
<dbReference type="PANTHER" id="PTHR43046">
    <property type="entry name" value="GDP-MANNOSE MANNOSYL HYDROLASE"/>
    <property type="match status" value="1"/>
</dbReference>
<protein>
    <submittedName>
        <fullName evidence="5">RNA pyrophosphohydrolase</fullName>
    </submittedName>
</protein>
<gene>
    <name evidence="5" type="ORF">GBAR_LOCUS19798</name>
</gene>
<keyword evidence="2 3" id="KW-0378">Hydrolase</keyword>
<evidence type="ECO:0000259" key="4">
    <source>
        <dbReference type="PROSITE" id="PS51462"/>
    </source>
</evidence>
<dbReference type="InterPro" id="IPR015797">
    <property type="entry name" value="NUDIX_hydrolase-like_dom_sf"/>
</dbReference>
<dbReference type="Pfam" id="PF00293">
    <property type="entry name" value="NUDIX"/>
    <property type="match status" value="1"/>
</dbReference>
<comment type="similarity">
    <text evidence="3">Belongs to the Nudix hydrolase family.</text>
</comment>
<name>A0AA35SSB3_GEOBA</name>
<sequence length="72" mass="7814">MIHPKHIVAVSGLVSHPNGKILLIRGPRRGWEFPGGQVEEGENLIEAFQREIQEEAGITASIGSLEITSVVN</sequence>
<dbReference type="PRINTS" id="PR00502">
    <property type="entry name" value="NUDIXFAMILY"/>
</dbReference>
<dbReference type="EMBL" id="CASHTH010002784">
    <property type="protein sequence ID" value="CAI8035255.1"/>
    <property type="molecule type" value="Genomic_DNA"/>
</dbReference>
<dbReference type="AlphaFoldDB" id="A0AA35SSB3"/>
<proteinExistence type="inferred from homology"/>
<dbReference type="InterPro" id="IPR020476">
    <property type="entry name" value="Nudix_hydrolase"/>
</dbReference>
<evidence type="ECO:0000256" key="2">
    <source>
        <dbReference type="ARBA" id="ARBA00022801"/>
    </source>
</evidence>
<evidence type="ECO:0000313" key="5">
    <source>
        <dbReference type="EMBL" id="CAI8035255.1"/>
    </source>
</evidence>
<reference evidence="5" key="1">
    <citation type="submission" date="2023-03" db="EMBL/GenBank/DDBJ databases">
        <authorList>
            <person name="Steffen K."/>
            <person name="Cardenas P."/>
        </authorList>
    </citation>
    <scope>NUCLEOTIDE SEQUENCE</scope>
</reference>
<dbReference type="PROSITE" id="PS51462">
    <property type="entry name" value="NUDIX"/>
    <property type="match status" value="1"/>
</dbReference>
<dbReference type="Proteomes" id="UP001174909">
    <property type="component" value="Unassembled WGS sequence"/>
</dbReference>
<dbReference type="PROSITE" id="PS00893">
    <property type="entry name" value="NUDIX_BOX"/>
    <property type="match status" value="1"/>
</dbReference>
<feature type="domain" description="Nudix hydrolase" evidence="4">
    <location>
        <begin position="5"/>
        <end position="72"/>
    </location>
</feature>
<evidence type="ECO:0000256" key="3">
    <source>
        <dbReference type="RuleBase" id="RU003476"/>
    </source>
</evidence>
<keyword evidence="6" id="KW-1185">Reference proteome</keyword>
<dbReference type="CDD" id="cd02883">
    <property type="entry name" value="NUDIX_Hydrolase"/>
    <property type="match status" value="1"/>
</dbReference>
<organism evidence="5 6">
    <name type="scientific">Geodia barretti</name>
    <name type="common">Barrett's horny sponge</name>
    <dbReference type="NCBI Taxonomy" id="519541"/>
    <lineage>
        <taxon>Eukaryota</taxon>
        <taxon>Metazoa</taxon>
        <taxon>Porifera</taxon>
        <taxon>Demospongiae</taxon>
        <taxon>Heteroscleromorpha</taxon>
        <taxon>Tetractinellida</taxon>
        <taxon>Astrophorina</taxon>
        <taxon>Geodiidae</taxon>
        <taxon>Geodia</taxon>
    </lineage>
</organism>